<evidence type="ECO:0000313" key="1">
    <source>
        <dbReference type="EMBL" id="KFD62183.1"/>
    </source>
</evidence>
<organism evidence="1">
    <name type="scientific">Trichuris suis</name>
    <name type="common">pig whipworm</name>
    <dbReference type="NCBI Taxonomy" id="68888"/>
    <lineage>
        <taxon>Eukaryota</taxon>
        <taxon>Metazoa</taxon>
        <taxon>Ecdysozoa</taxon>
        <taxon>Nematoda</taxon>
        <taxon>Enoplea</taxon>
        <taxon>Dorylaimia</taxon>
        <taxon>Trichinellida</taxon>
        <taxon>Trichuridae</taxon>
        <taxon>Trichuris</taxon>
    </lineage>
</organism>
<proteinExistence type="predicted"/>
<dbReference type="Proteomes" id="UP000030758">
    <property type="component" value="Unassembled WGS sequence"/>
</dbReference>
<sequence length="121" mass="13573">MLSYNSNKTSAYLNRYISRDPSFIREVASKAYPMECICCAAAFPEPILVVRDVYDVSQSGVYDSFQNLQVRSFRVKSRPVISAMCVARLVGLHGCKPLHPTNFDRDLSCQLYLEPSSLGPT</sequence>
<gene>
    <name evidence="1" type="ORF">M514_25668</name>
</gene>
<name>A0A085MY87_9BILA</name>
<dbReference type="AlphaFoldDB" id="A0A085MY87"/>
<accession>A0A085MY87</accession>
<dbReference type="EMBL" id="KL367601">
    <property type="protein sequence ID" value="KFD62183.1"/>
    <property type="molecule type" value="Genomic_DNA"/>
</dbReference>
<reference evidence="1" key="1">
    <citation type="journal article" date="2014" name="Nat. Genet.">
        <title>Genome and transcriptome of the porcine whipworm Trichuris suis.</title>
        <authorList>
            <person name="Jex A.R."/>
            <person name="Nejsum P."/>
            <person name="Schwarz E.M."/>
            <person name="Hu L."/>
            <person name="Young N.D."/>
            <person name="Hall R.S."/>
            <person name="Korhonen P.K."/>
            <person name="Liao S."/>
            <person name="Thamsborg S."/>
            <person name="Xia J."/>
            <person name="Xu P."/>
            <person name="Wang S."/>
            <person name="Scheerlinck J.P."/>
            <person name="Hofmann A."/>
            <person name="Sternberg P.W."/>
            <person name="Wang J."/>
            <person name="Gasser R.B."/>
        </authorList>
    </citation>
    <scope>NUCLEOTIDE SEQUENCE [LARGE SCALE GENOMIC DNA]</scope>
    <source>
        <strain evidence="1">DCEP-RM93F</strain>
    </source>
</reference>
<protein>
    <submittedName>
        <fullName evidence="1">Uncharacterized protein</fullName>
    </submittedName>
</protein>